<evidence type="ECO:0000313" key="2">
    <source>
        <dbReference type="Proteomes" id="UP000554965"/>
    </source>
</evidence>
<reference evidence="1 2" key="1">
    <citation type="submission" date="2017-10" db="EMBL/GenBank/DDBJ databases">
        <authorList>
            <consortium name="Urmite Genomes"/>
        </authorList>
    </citation>
    <scope>NUCLEOTIDE SEQUENCE [LARGE SCALE GENOMIC DNA]</scope>
    <source>
        <strain evidence="1 2">FB-527</strain>
    </source>
</reference>
<comment type="caution">
    <text evidence="1">The sequence shown here is derived from an EMBL/GenBank/DDBJ whole genome shotgun (WGS) entry which is preliminary data.</text>
</comment>
<protein>
    <submittedName>
        <fullName evidence="1">Uncharacterized protein</fullName>
    </submittedName>
</protein>
<dbReference type="EMBL" id="OCTY01000002">
    <property type="protein sequence ID" value="SOJ55031.1"/>
    <property type="molecule type" value="Genomic_DNA"/>
</dbReference>
<keyword evidence="2" id="KW-1185">Reference proteome</keyword>
<accession>A0A7Z7IK64</accession>
<name>A0A7Z7IK64_9MYCO</name>
<evidence type="ECO:0000313" key="1">
    <source>
        <dbReference type="EMBL" id="SOJ55031.1"/>
    </source>
</evidence>
<organism evidence="1 2">
    <name type="scientific">Mycobacterium simulans</name>
    <dbReference type="NCBI Taxonomy" id="627089"/>
    <lineage>
        <taxon>Bacteria</taxon>
        <taxon>Bacillati</taxon>
        <taxon>Actinomycetota</taxon>
        <taxon>Actinomycetes</taxon>
        <taxon>Mycobacteriales</taxon>
        <taxon>Mycobacteriaceae</taxon>
        <taxon>Mycobacterium</taxon>
    </lineage>
</organism>
<sequence length="66" mass="7255">MSTVVCVAIGFRHRGAEYVFVPPRSGCVRGASFSGSWVRVHANAQCAGTGEARRRQITKTMLCRRD</sequence>
<dbReference type="Proteomes" id="UP000554965">
    <property type="component" value="Unassembled WGS sequence"/>
</dbReference>
<dbReference type="AlphaFoldDB" id="A0A7Z7IK64"/>
<proteinExistence type="predicted"/>
<gene>
    <name evidence="1" type="ORF">MSIMFB_02521</name>
</gene>